<dbReference type="Proteomes" id="UP000076794">
    <property type="component" value="Chromosome"/>
</dbReference>
<accession>A0A168EE75</accession>
<dbReference type="Pfam" id="PF04250">
    <property type="entry name" value="DUF429"/>
    <property type="match status" value="1"/>
</dbReference>
<evidence type="ECO:0000313" key="2">
    <source>
        <dbReference type="Proteomes" id="UP000076794"/>
    </source>
</evidence>
<name>A0A168EE75_9MICO</name>
<sequence length="251" mass="26852">MVAISDTVDALTAGIDLSANPRKTGVATIAWDGDAATVVECAVGHHDDAALCEVVRAAGTTGIDCPLGWPDAFVDFVAARRDGGHDLQIPPDRRPLTYRATDLDVWERTGVRPLTVSADRIGSVAMRCAVILAMLTRSGTVVDRSGRGPVIEVYPAAALKIWELPHRGYKGQDPEARRVRDELVNKVTDTFPRLDLADFAQACRDSDDALDAVLCAVIAGYARQGRCEPSPEGLRDLASREGWIVLPGPAA</sequence>
<dbReference type="InterPro" id="IPR007362">
    <property type="entry name" value="DUF429"/>
</dbReference>
<reference evidence="1 2" key="1">
    <citation type="submission" date="2016-01" db="EMBL/GenBank/DDBJ databases">
        <title>Complete genome sequence of a soil Actinobacterium, Isoptericola dokdonensis DS-3.</title>
        <authorList>
            <person name="Kwon S.-K."/>
            <person name="Kim J.F."/>
        </authorList>
    </citation>
    <scope>NUCLEOTIDE SEQUENCE [LARGE SCALE GENOMIC DNA]</scope>
    <source>
        <strain evidence="1 2">DS-3</strain>
    </source>
</reference>
<dbReference type="PATRIC" id="fig|1300344.3.peg.340"/>
<evidence type="ECO:0000313" key="1">
    <source>
        <dbReference type="EMBL" id="ANC29928.1"/>
    </source>
</evidence>
<dbReference type="KEGG" id="ido:I598_0340"/>
<gene>
    <name evidence="1" type="ORF">I598_0340</name>
</gene>
<dbReference type="EMBL" id="CP014209">
    <property type="protein sequence ID" value="ANC29928.1"/>
    <property type="molecule type" value="Genomic_DNA"/>
</dbReference>
<keyword evidence="2" id="KW-1185">Reference proteome</keyword>
<dbReference type="AlphaFoldDB" id="A0A168EE75"/>
<organism evidence="1 2">
    <name type="scientific">Isoptericola dokdonensis DS-3</name>
    <dbReference type="NCBI Taxonomy" id="1300344"/>
    <lineage>
        <taxon>Bacteria</taxon>
        <taxon>Bacillati</taxon>
        <taxon>Actinomycetota</taxon>
        <taxon>Actinomycetes</taxon>
        <taxon>Micrococcales</taxon>
        <taxon>Promicromonosporaceae</taxon>
        <taxon>Isoptericola</taxon>
    </lineage>
</organism>
<dbReference type="STRING" id="1300344.I598_0340"/>
<proteinExistence type="predicted"/>
<protein>
    <recommendedName>
        <fullName evidence="3">DUF429 domain-containing protein</fullName>
    </recommendedName>
</protein>
<evidence type="ECO:0008006" key="3">
    <source>
        <dbReference type="Google" id="ProtNLM"/>
    </source>
</evidence>